<name>A0A0B1SK53_OESDE</name>
<evidence type="ECO:0000313" key="3">
    <source>
        <dbReference type="EMBL" id="KHJ85314.1"/>
    </source>
</evidence>
<gene>
    <name evidence="3" type="ORF">OESDEN_14963</name>
</gene>
<feature type="transmembrane region" description="Helical" evidence="2">
    <location>
        <begin position="12"/>
        <end position="38"/>
    </location>
</feature>
<evidence type="ECO:0000256" key="1">
    <source>
        <dbReference type="SAM" id="MobiDB-lite"/>
    </source>
</evidence>
<keyword evidence="4" id="KW-1185">Reference proteome</keyword>
<dbReference type="OrthoDB" id="5867390at2759"/>
<dbReference type="AlphaFoldDB" id="A0A0B1SK53"/>
<feature type="region of interest" description="Disordered" evidence="1">
    <location>
        <begin position="67"/>
        <end position="91"/>
    </location>
</feature>
<reference evidence="3 4" key="1">
    <citation type="submission" date="2014-03" db="EMBL/GenBank/DDBJ databases">
        <title>Draft genome of the hookworm Oesophagostomum dentatum.</title>
        <authorList>
            <person name="Mitreva M."/>
        </authorList>
    </citation>
    <scope>NUCLEOTIDE SEQUENCE [LARGE SCALE GENOMIC DNA]</scope>
    <source>
        <strain evidence="3 4">OD-Hann</strain>
    </source>
</reference>
<evidence type="ECO:0000256" key="2">
    <source>
        <dbReference type="SAM" id="Phobius"/>
    </source>
</evidence>
<organism evidence="3 4">
    <name type="scientific">Oesophagostomum dentatum</name>
    <name type="common">Nodular worm</name>
    <dbReference type="NCBI Taxonomy" id="61180"/>
    <lineage>
        <taxon>Eukaryota</taxon>
        <taxon>Metazoa</taxon>
        <taxon>Ecdysozoa</taxon>
        <taxon>Nematoda</taxon>
        <taxon>Chromadorea</taxon>
        <taxon>Rhabditida</taxon>
        <taxon>Rhabditina</taxon>
        <taxon>Rhabditomorpha</taxon>
        <taxon>Strongyloidea</taxon>
        <taxon>Strongylidae</taxon>
        <taxon>Oesophagostomum</taxon>
    </lineage>
</organism>
<keyword evidence="2" id="KW-0812">Transmembrane</keyword>
<dbReference type="Proteomes" id="UP000053660">
    <property type="component" value="Unassembled WGS sequence"/>
</dbReference>
<keyword evidence="2" id="KW-1133">Transmembrane helix</keyword>
<dbReference type="EMBL" id="KN564392">
    <property type="protein sequence ID" value="KHJ85314.1"/>
    <property type="molecule type" value="Genomic_DNA"/>
</dbReference>
<sequence>MMRDNLRASVRIDVLLISVAILFLAIFLAVISVLIRYLCEKLELIQRGGPGPLYSTHWLAAEVHVRGQRSRSSSPPPLYDTGQKRPAVKSWRKESSEFFEEATV</sequence>
<keyword evidence="2" id="KW-0472">Membrane</keyword>
<evidence type="ECO:0000313" key="4">
    <source>
        <dbReference type="Proteomes" id="UP000053660"/>
    </source>
</evidence>
<protein>
    <submittedName>
        <fullName evidence="3">Uncharacterized protein</fullName>
    </submittedName>
</protein>
<accession>A0A0B1SK53</accession>
<proteinExistence type="predicted"/>